<organism evidence="1 2">
    <name type="scientific">Trichoderma longibrachiatum ATCC 18648</name>
    <dbReference type="NCBI Taxonomy" id="983965"/>
    <lineage>
        <taxon>Eukaryota</taxon>
        <taxon>Fungi</taxon>
        <taxon>Dikarya</taxon>
        <taxon>Ascomycota</taxon>
        <taxon>Pezizomycotina</taxon>
        <taxon>Sordariomycetes</taxon>
        <taxon>Hypocreomycetidae</taxon>
        <taxon>Hypocreales</taxon>
        <taxon>Hypocreaceae</taxon>
        <taxon>Trichoderma</taxon>
    </lineage>
</organism>
<reference evidence="1 2" key="1">
    <citation type="submission" date="2016-07" db="EMBL/GenBank/DDBJ databases">
        <title>Multiple horizontal gene transfer events from other fungi enriched the ability of initially mycotrophic Trichoderma (Ascomycota) to feed on dead plant biomass.</title>
        <authorList>
            <consortium name="DOE Joint Genome Institute"/>
            <person name="Aerts A."/>
            <person name="Atanasova L."/>
            <person name="Chenthamara K."/>
            <person name="Zhang J."/>
            <person name="Grujic M."/>
            <person name="Henrissat B."/>
            <person name="Kuo A."/>
            <person name="Salamov A."/>
            <person name="Lipzen A."/>
            <person name="Labutti K."/>
            <person name="Barry K."/>
            <person name="Miao Y."/>
            <person name="Rahimi M.J."/>
            <person name="Shen Q."/>
            <person name="Grigoriev I.V."/>
            <person name="Kubicek C.P."/>
            <person name="Druzhinina I.S."/>
        </authorList>
    </citation>
    <scope>NUCLEOTIDE SEQUENCE [LARGE SCALE GENOMIC DNA]</scope>
    <source>
        <strain evidence="1 2">ATCC 18648</strain>
    </source>
</reference>
<protein>
    <submittedName>
        <fullName evidence="1">Uncharacterized protein</fullName>
    </submittedName>
</protein>
<accession>A0A2T4CAP6</accession>
<dbReference type="AlphaFoldDB" id="A0A2T4CAP6"/>
<evidence type="ECO:0000313" key="1">
    <source>
        <dbReference type="EMBL" id="PTB78592.1"/>
    </source>
</evidence>
<keyword evidence="2" id="KW-1185">Reference proteome</keyword>
<sequence length="141" mass="16029">MCRDCMSTCIDLLTASSRCRHLLRSSIIWRLLTCVTSRPKFAERPWSISQLGSCKSLADRILQARSESRWDAAGMRFFGMAHCWCSITDTNDKTKDFVVFRLARGRGYKAHLTLHRASCRGRCINSPSPSGARGRLPIFRD</sequence>
<proteinExistence type="predicted"/>
<dbReference type="EMBL" id="KZ679129">
    <property type="protein sequence ID" value="PTB78592.1"/>
    <property type="molecule type" value="Genomic_DNA"/>
</dbReference>
<name>A0A2T4CAP6_TRILO</name>
<gene>
    <name evidence="1" type="ORF">M440DRAFT_265607</name>
</gene>
<dbReference type="Proteomes" id="UP000240760">
    <property type="component" value="Unassembled WGS sequence"/>
</dbReference>
<evidence type="ECO:0000313" key="2">
    <source>
        <dbReference type="Proteomes" id="UP000240760"/>
    </source>
</evidence>